<feature type="transmembrane region" description="Helical" evidence="5">
    <location>
        <begin position="156"/>
        <end position="177"/>
    </location>
</feature>
<keyword evidence="3 5" id="KW-1133">Transmembrane helix</keyword>
<feature type="transmembrane region" description="Helical" evidence="5">
    <location>
        <begin position="183"/>
        <end position="202"/>
    </location>
</feature>
<feature type="transmembrane region" description="Helical" evidence="5">
    <location>
        <begin position="33"/>
        <end position="51"/>
    </location>
</feature>
<dbReference type="SUPFAM" id="SSF103473">
    <property type="entry name" value="MFS general substrate transporter"/>
    <property type="match status" value="1"/>
</dbReference>
<reference evidence="7 8" key="1">
    <citation type="journal article" date="2019" name="Int. J. Syst. Evol. Microbiol.">
        <title>The Global Catalogue of Microorganisms (GCM) 10K type strain sequencing project: providing services to taxonomists for standard genome sequencing and annotation.</title>
        <authorList>
            <consortium name="The Broad Institute Genomics Platform"/>
            <consortium name="The Broad Institute Genome Sequencing Center for Infectious Disease"/>
            <person name="Wu L."/>
            <person name="Ma J."/>
        </authorList>
    </citation>
    <scope>NUCLEOTIDE SEQUENCE [LARGE SCALE GENOMIC DNA]</scope>
    <source>
        <strain evidence="7 8">JCM 15089</strain>
    </source>
</reference>
<evidence type="ECO:0000256" key="5">
    <source>
        <dbReference type="SAM" id="Phobius"/>
    </source>
</evidence>
<evidence type="ECO:0000256" key="3">
    <source>
        <dbReference type="ARBA" id="ARBA00022989"/>
    </source>
</evidence>
<dbReference type="InterPro" id="IPR036259">
    <property type="entry name" value="MFS_trans_sf"/>
</dbReference>
<dbReference type="PROSITE" id="PS00216">
    <property type="entry name" value="SUGAR_TRANSPORT_1"/>
    <property type="match status" value="2"/>
</dbReference>
<gene>
    <name evidence="7" type="ORF">GCM10008942_03310</name>
</gene>
<evidence type="ECO:0000256" key="2">
    <source>
        <dbReference type="ARBA" id="ARBA00022692"/>
    </source>
</evidence>
<dbReference type="PROSITE" id="PS50850">
    <property type="entry name" value="MFS"/>
    <property type="match status" value="1"/>
</dbReference>
<feature type="transmembrane region" description="Helical" evidence="5">
    <location>
        <begin position="243"/>
        <end position="260"/>
    </location>
</feature>
<evidence type="ECO:0000313" key="7">
    <source>
        <dbReference type="EMBL" id="GAA0558168.1"/>
    </source>
</evidence>
<feature type="domain" description="Major facilitator superfamily (MFS) profile" evidence="6">
    <location>
        <begin position="33"/>
        <end position="422"/>
    </location>
</feature>
<feature type="transmembrane region" description="Helical" evidence="5">
    <location>
        <begin position="71"/>
        <end position="90"/>
    </location>
</feature>
<dbReference type="PANTHER" id="PTHR23508">
    <property type="entry name" value="CARBOXYLIC ACID TRANSPORTER PROTEIN HOMOLOG"/>
    <property type="match status" value="1"/>
</dbReference>
<dbReference type="RefSeq" id="WP_166930829.1">
    <property type="nucleotide sequence ID" value="NZ_BAAADD010000001.1"/>
</dbReference>
<feature type="transmembrane region" description="Helical" evidence="5">
    <location>
        <begin position="368"/>
        <end position="385"/>
    </location>
</feature>
<evidence type="ECO:0000256" key="1">
    <source>
        <dbReference type="ARBA" id="ARBA00004141"/>
    </source>
</evidence>
<evidence type="ECO:0000259" key="6">
    <source>
        <dbReference type="PROSITE" id="PS50850"/>
    </source>
</evidence>
<dbReference type="Gene3D" id="1.20.1250.20">
    <property type="entry name" value="MFS general substrate transporter like domains"/>
    <property type="match status" value="1"/>
</dbReference>
<comment type="caution">
    <text evidence="7">The sequence shown here is derived from an EMBL/GenBank/DDBJ whole genome shotgun (WGS) entry which is preliminary data.</text>
</comment>
<sequence>MSGSAGDDRLINIRWLPPILRPPGGMTVRQERVFLLVGVAMLFAGYDMNVFGLAAPQIQESLGIPEDKLSLTLAFIRLATIAALVLAWSADMVGRRRLLLVTIFGQAIATLATGFVTSAPQFILCQILTRVFGYAEEMLCYVVIAEEMGATARGWSTGTLASLNYMGGGIASAVFAAVTLMPYGWRSMYVIGSVPLFLVAYMRRQLPETKRFEVEQNVEKLSTRVGKALEQTRRLAHEHPRRLTGILIAAGAFGFAIWPAEFLWPKYLQSNYGLAPHEVTMLIIPGGLLAVAVTIFAGRLSDRIGRRIMASAGCVLSTIGFIGFYGGWHIPNMWLSWIPAFLGFLIADALIAGLSAELVPTAYRATVSGLRYLVAILSGAVSLALEGPLYDLLHGHGPASLVLISVMPIAIIALLSLPEPAGRELEDIAMQPDHA</sequence>
<evidence type="ECO:0000313" key="8">
    <source>
        <dbReference type="Proteomes" id="UP001499951"/>
    </source>
</evidence>
<evidence type="ECO:0000256" key="4">
    <source>
        <dbReference type="ARBA" id="ARBA00023136"/>
    </source>
</evidence>
<feature type="transmembrane region" description="Helical" evidence="5">
    <location>
        <begin position="121"/>
        <end position="144"/>
    </location>
</feature>
<accession>A0ABN1E339</accession>
<protein>
    <submittedName>
        <fullName evidence="7">MFS transporter</fullName>
    </submittedName>
</protein>
<keyword evidence="8" id="KW-1185">Reference proteome</keyword>
<proteinExistence type="predicted"/>
<dbReference type="CDD" id="cd17316">
    <property type="entry name" value="MFS_SV2_like"/>
    <property type="match status" value="1"/>
</dbReference>
<keyword evidence="4 5" id="KW-0472">Membrane</keyword>
<feature type="transmembrane region" description="Helical" evidence="5">
    <location>
        <begin position="308"/>
        <end position="328"/>
    </location>
</feature>
<organism evidence="7 8">
    <name type="scientific">Rhizomicrobium electricum</name>
    <dbReference type="NCBI Taxonomy" id="480070"/>
    <lineage>
        <taxon>Bacteria</taxon>
        <taxon>Pseudomonadati</taxon>
        <taxon>Pseudomonadota</taxon>
        <taxon>Alphaproteobacteria</taxon>
        <taxon>Micropepsales</taxon>
        <taxon>Micropepsaceae</taxon>
        <taxon>Rhizomicrobium</taxon>
    </lineage>
</organism>
<dbReference type="InterPro" id="IPR005829">
    <property type="entry name" value="Sugar_transporter_CS"/>
</dbReference>
<dbReference type="Pfam" id="PF07690">
    <property type="entry name" value="MFS_1"/>
    <property type="match status" value="1"/>
</dbReference>
<name>A0ABN1E339_9PROT</name>
<feature type="transmembrane region" description="Helical" evidence="5">
    <location>
        <begin position="97"/>
        <end position="115"/>
    </location>
</feature>
<dbReference type="InterPro" id="IPR011701">
    <property type="entry name" value="MFS"/>
</dbReference>
<feature type="transmembrane region" description="Helical" evidence="5">
    <location>
        <begin position="280"/>
        <end position="301"/>
    </location>
</feature>
<dbReference type="EMBL" id="BAAADD010000001">
    <property type="protein sequence ID" value="GAA0558168.1"/>
    <property type="molecule type" value="Genomic_DNA"/>
</dbReference>
<feature type="transmembrane region" description="Helical" evidence="5">
    <location>
        <begin position="397"/>
        <end position="417"/>
    </location>
</feature>
<dbReference type="Proteomes" id="UP001499951">
    <property type="component" value="Unassembled WGS sequence"/>
</dbReference>
<feature type="transmembrane region" description="Helical" evidence="5">
    <location>
        <begin position="334"/>
        <end position="356"/>
    </location>
</feature>
<dbReference type="PANTHER" id="PTHR23508:SF10">
    <property type="entry name" value="CARBOXYLIC ACID TRANSPORTER PROTEIN HOMOLOG"/>
    <property type="match status" value="1"/>
</dbReference>
<comment type="subcellular location">
    <subcellularLocation>
        <location evidence="1">Membrane</location>
        <topology evidence="1">Multi-pass membrane protein</topology>
    </subcellularLocation>
</comment>
<keyword evidence="2 5" id="KW-0812">Transmembrane</keyword>
<dbReference type="InterPro" id="IPR020846">
    <property type="entry name" value="MFS_dom"/>
</dbReference>